<gene>
    <name evidence="2" type="ORF">Enr13x_59010</name>
</gene>
<dbReference type="KEGG" id="snep:Enr13x_59010"/>
<keyword evidence="1" id="KW-0732">Signal</keyword>
<protein>
    <recommendedName>
        <fullName evidence="4">Sulfatase</fullName>
    </recommendedName>
</protein>
<dbReference type="AlphaFoldDB" id="A0A518HYY4"/>
<reference evidence="2 3" key="1">
    <citation type="submission" date="2019-03" db="EMBL/GenBank/DDBJ databases">
        <title>Deep-cultivation of Planctomycetes and their phenomic and genomic characterization uncovers novel biology.</title>
        <authorList>
            <person name="Wiegand S."/>
            <person name="Jogler M."/>
            <person name="Boedeker C."/>
            <person name="Pinto D."/>
            <person name="Vollmers J."/>
            <person name="Rivas-Marin E."/>
            <person name="Kohn T."/>
            <person name="Peeters S.H."/>
            <person name="Heuer A."/>
            <person name="Rast P."/>
            <person name="Oberbeckmann S."/>
            <person name="Bunk B."/>
            <person name="Jeske O."/>
            <person name="Meyerdierks A."/>
            <person name="Storesund J.E."/>
            <person name="Kallscheuer N."/>
            <person name="Luecker S."/>
            <person name="Lage O.M."/>
            <person name="Pohl T."/>
            <person name="Merkel B.J."/>
            <person name="Hornburger P."/>
            <person name="Mueller R.-W."/>
            <person name="Bruemmer F."/>
            <person name="Labrenz M."/>
            <person name="Spormann A.M."/>
            <person name="Op den Camp H."/>
            <person name="Overmann J."/>
            <person name="Amann R."/>
            <person name="Jetten M.S.M."/>
            <person name="Mascher T."/>
            <person name="Medema M.H."/>
            <person name="Devos D.P."/>
            <person name="Kaster A.-K."/>
            <person name="Ovreas L."/>
            <person name="Rohde M."/>
            <person name="Galperin M.Y."/>
            <person name="Jogler C."/>
        </authorList>
    </citation>
    <scope>NUCLEOTIDE SEQUENCE [LARGE SCALE GENOMIC DNA]</scope>
    <source>
        <strain evidence="2 3">Enr13</strain>
    </source>
</reference>
<dbReference type="PROSITE" id="PS51257">
    <property type="entry name" value="PROKAR_LIPOPROTEIN"/>
    <property type="match status" value="1"/>
</dbReference>
<sequence length="91" mass="9774" precursor="true">MNHFRFRPALVIAAAWLAYGLSFSAACPAAERPNVLFLICDDLNCDIGCYGHDQGPPEQLVSRVFAGWGRLSASQSTSEGAKDGVCIRKSA</sequence>
<feature type="chain" id="PRO_5022054609" description="Sulfatase" evidence="1">
    <location>
        <begin position="26"/>
        <end position="91"/>
    </location>
</feature>
<keyword evidence="3" id="KW-1185">Reference proteome</keyword>
<evidence type="ECO:0000313" key="3">
    <source>
        <dbReference type="Proteomes" id="UP000319004"/>
    </source>
</evidence>
<dbReference type="EMBL" id="CP037423">
    <property type="protein sequence ID" value="QDV45997.1"/>
    <property type="molecule type" value="Genomic_DNA"/>
</dbReference>
<name>A0A518HYY4_9BACT</name>
<organism evidence="2 3">
    <name type="scientific">Stieleria neptunia</name>
    <dbReference type="NCBI Taxonomy" id="2527979"/>
    <lineage>
        <taxon>Bacteria</taxon>
        <taxon>Pseudomonadati</taxon>
        <taxon>Planctomycetota</taxon>
        <taxon>Planctomycetia</taxon>
        <taxon>Pirellulales</taxon>
        <taxon>Pirellulaceae</taxon>
        <taxon>Stieleria</taxon>
    </lineage>
</organism>
<evidence type="ECO:0000313" key="2">
    <source>
        <dbReference type="EMBL" id="QDV45997.1"/>
    </source>
</evidence>
<proteinExistence type="predicted"/>
<feature type="signal peptide" evidence="1">
    <location>
        <begin position="1"/>
        <end position="25"/>
    </location>
</feature>
<evidence type="ECO:0008006" key="4">
    <source>
        <dbReference type="Google" id="ProtNLM"/>
    </source>
</evidence>
<evidence type="ECO:0000256" key="1">
    <source>
        <dbReference type="SAM" id="SignalP"/>
    </source>
</evidence>
<accession>A0A518HYY4</accession>
<dbReference type="Proteomes" id="UP000319004">
    <property type="component" value="Chromosome"/>
</dbReference>